<comment type="similarity">
    <text evidence="1">Belongs to the isochorismatase family.</text>
</comment>
<dbReference type="InterPro" id="IPR029058">
    <property type="entry name" value="AB_hydrolase_fold"/>
</dbReference>
<dbReference type="InterPro" id="IPR036380">
    <property type="entry name" value="Isochorismatase-like_sf"/>
</dbReference>
<dbReference type="AlphaFoldDB" id="A0A1Q3EM33"/>
<dbReference type="Pfam" id="PF00857">
    <property type="entry name" value="Isochorismatase"/>
    <property type="match status" value="1"/>
</dbReference>
<sequence length="529" mass="57952">MASTTLFLLCDLQSIFRTAIHEYHHVVATTNKMLKFAKLFEYPVIVTTQNAKALGPIDPQVDLASLGILHRQTIDKTLFSMFIPEIQALVSELGTRTVVLMGIESHICILQTALELLSQSSINKISEVYVVADAVSSCNAFEVPIALDAMRHAGVKVLTSESIGFLLMRDASLPSFREFARIIKESKGSTKAAGEALLQRTSLAENPMTLSPVHHANESEKANYLWVHSLTLVKVIMGNILVNDHRPGWADYFMSQGFEVYIVDQPSRGRSAWQMGVDGNQSDFDATYISSHFTAVKQFHLWPQAALHTQWPGNGTAGDPIFDNFYASTMPSLISDEESSVKVRKALGDLLDLIGPVVLLTHSQSGQYGWILGDTRPSLIKTIIALEPIGPPFINAVFPPLTPARPFGLTEIPVTYSPPIFFASDLKTEIVPSLSNASLGTTCYHQAAPARQMVNLKEIPTLVVTSESSYHAIYDACTVGFLAQAGVPVTHVELASVGIKGNAHMMFMEKNGLEIAEQVVLDWIQKTTL</sequence>
<reference evidence="3 4" key="1">
    <citation type="submission" date="2016-08" db="EMBL/GenBank/DDBJ databases">
        <authorList>
            <consortium name="Lentinula edodes genome sequencing consortium"/>
            <person name="Sakamoto Y."/>
            <person name="Nakade K."/>
            <person name="Sato S."/>
            <person name="Yoshida Y."/>
            <person name="Miyazaki K."/>
            <person name="Natsume S."/>
            <person name="Konno N."/>
        </authorList>
    </citation>
    <scope>NUCLEOTIDE SEQUENCE [LARGE SCALE GENOMIC DNA]</scope>
    <source>
        <strain evidence="3 4">NBRC 111202</strain>
    </source>
</reference>
<gene>
    <name evidence="3" type="ORF">LENED_010279</name>
</gene>
<protein>
    <submittedName>
        <fullName evidence="3">Alpha beta-hydrolase</fullName>
    </submittedName>
</protein>
<dbReference type="Gene3D" id="3.40.50.1820">
    <property type="entry name" value="alpha/beta hydrolase"/>
    <property type="match status" value="1"/>
</dbReference>
<comment type="caution">
    <text evidence="3">The sequence shown here is derived from an EMBL/GenBank/DDBJ whole genome shotgun (WGS) entry which is preliminary data.</text>
</comment>
<dbReference type="InterPro" id="IPR050993">
    <property type="entry name" value="Isochorismatase_domain"/>
</dbReference>
<dbReference type="SUPFAM" id="SSF53474">
    <property type="entry name" value="alpha/beta-Hydrolases"/>
    <property type="match status" value="1"/>
</dbReference>
<dbReference type="EMBL" id="BDGU01000609">
    <property type="protein sequence ID" value="GAW08231.1"/>
    <property type="molecule type" value="Genomic_DNA"/>
</dbReference>
<reference evidence="3 4" key="2">
    <citation type="submission" date="2017-02" db="EMBL/GenBank/DDBJ databases">
        <title>A genome survey and senescence transcriptome analysis in Lentinula edodes.</title>
        <authorList>
            <person name="Sakamoto Y."/>
            <person name="Nakade K."/>
            <person name="Sato S."/>
            <person name="Yoshida Y."/>
            <person name="Miyazaki K."/>
            <person name="Natsume S."/>
            <person name="Konno N."/>
        </authorList>
    </citation>
    <scope>NUCLEOTIDE SEQUENCE [LARGE SCALE GENOMIC DNA]</scope>
    <source>
        <strain evidence="3 4">NBRC 111202</strain>
    </source>
</reference>
<feature type="domain" description="Isochorismatase-like" evidence="2">
    <location>
        <begin position="5"/>
        <end position="161"/>
    </location>
</feature>
<keyword evidence="4" id="KW-1185">Reference proteome</keyword>
<dbReference type="PANTHER" id="PTHR14119">
    <property type="entry name" value="HYDROLASE"/>
    <property type="match status" value="1"/>
</dbReference>
<evidence type="ECO:0000259" key="2">
    <source>
        <dbReference type="Pfam" id="PF00857"/>
    </source>
</evidence>
<dbReference type="Gene3D" id="3.40.50.850">
    <property type="entry name" value="Isochorismatase-like"/>
    <property type="match status" value="1"/>
</dbReference>
<evidence type="ECO:0000313" key="4">
    <source>
        <dbReference type="Proteomes" id="UP000188533"/>
    </source>
</evidence>
<organism evidence="3 4">
    <name type="scientific">Lentinula edodes</name>
    <name type="common">Shiitake mushroom</name>
    <name type="synonym">Lentinus edodes</name>
    <dbReference type="NCBI Taxonomy" id="5353"/>
    <lineage>
        <taxon>Eukaryota</taxon>
        <taxon>Fungi</taxon>
        <taxon>Dikarya</taxon>
        <taxon>Basidiomycota</taxon>
        <taxon>Agaricomycotina</taxon>
        <taxon>Agaricomycetes</taxon>
        <taxon>Agaricomycetidae</taxon>
        <taxon>Agaricales</taxon>
        <taxon>Marasmiineae</taxon>
        <taxon>Omphalotaceae</taxon>
        <taxon>Lentinula</taxon>
    </lineage>
</organism>
<dbReference type="STRING" id="5353.A0A1Q3EM33"/>
<dbReference type="InterPro" id="IPR000868">
    <property type="entry name" value="Isochorismatase-like_dom"/>
</dbReference>
<accession>A0A1Q3EM33</accession>
<dbReference type="SUPFAM" id="SSF52499">
    <property type="entry name" value="Isochorismatase-like hydrolases"/>
    <property type="match status" value="1"/>
</dbReference>
<dbReference type="Proteomes" id="UP000188533">
    <property type="component" value="Unassembled WGS sequence"/>
</dbReference>
<dbReference type="CDD" id="cd12809">
    <property type="entry name" value="Esterase_713_like-2"/>
    <property type="match status" value="1"/>
</dbReference>
<proteinExistence type="inferred from homology"/>
<keyword evidence="3" id="KW-0378">Hydrolase</keyword>
<dbReference type="PANTHER" id="PTHR14119:SF3">
    <property type="entry name" value="ISOCHORISMATASE DOMAIN-CONTAINING PROTEIN 2"/>
    <property type="match status" value="1"/>
</dbReference>
<evidence type="ECO:0000313" key="3">
    <source>
        <dbReference type="EMBL" id="GAW08231.1"/>
    </source>
</evidence>
<dbReference type="GO" id="GO:0016787">
    <property type="term" value="F:hydrolase activity"/>
    <property type="evidence" value="ECO:0007669"/>
    <property type="project" value="UniProtKB-KW"/>
</dbReference>
<name>A0A1Q3EM33_LENED</name>
<evidence type="ECO:0000256" key="1">
    <source>
        <dbReference type="ARBA" id="ARBA00006336"/>
    </source>
</evidence>